<dbReference type="Proteomes" id="UP001281147">
    <property type="component" value="Unassembled WGS sequence"/>
</dbReference>
<organism evidence="1 2">
    <name type="scientific">Vermiconidia calcicola</name>
    <dbReference type="NCBI Taxonomy" id="1690605"/>
    <lineage>
        <taxon>Eukaryota</taxon>
        <taxon>Fungi</taxon>
        <taxon>Dikarya</taxon>
        <taxon>Ascomycota</taxon>
        <taxon>Pezizomycotina</taxon>
        <taxon>Dothideomycetes</taxon>
        <taxon>Dothideomycetidae</taxon>
        <taxon>Mycosphaerellales</taxon>
        <taxon>Extremaceae</taxon>
        <taxon>Vermiconidia</taxon>
    </lineage>
</organism>
<evidence type="ECO:0000313" key="2">
    <source>
        <dbReference type="Proteomes" id="UP001281147"/>
    </source>
</evidence>
<evidence type="ECO:0000313" key="1">
    <source>
        <dbReference type="EMBL" id="KAK3696663.1"/>
    </source>
</evidence>
<comment type="caution">
    <text evidence="1">The sequence shown here is derived from an EMBL/GenBank/DDBJ whole genome shotgun (WGS) entry which is preliminary data.</text>
</comment>
<protein>
    <submittedName>
        <fullName evidence="1">Uncharacterized protein</fullName>
    </submittedName>
</protein>
<sequence length="328" mass="36084">MLAAHSTSPSTPASSPARSDGGRQSKIFPSSNWLVASDAEGGGGRRRERAAHDATSGSALHPELQRWEEEQSVLDWLARPALPKEIVLEILCALVSQRYAQVYLADEQTLGLLTTALLGQSASAVRLRPLAQQALLETAVVRVDIRFELPPPTPGAEGVVEARIPAFVADAPHRIRHLLLHSGVDIRRGRLTYPIALLRLTRAIPSLTSHFSNLHTFSLRLDLDINEDYDVHILDRTCLCGYSATTTFREVIARLIDAVRLHGPGRRKDVQTRWRDHADEVYLGSKVILPSPATTAEEGRSSNELVAEASRATWLSATNSRQSGPRRR</sequence>
<proteinExistence type="predicted"/>
<dbReference type="EMBL" id="JAUTXU010000237">
    <property type="protein sequence ID" value="KAK3696663.1"/>
    <property type="molecule type" value="Genomic_DNA"/>
</dbReference>
<name>A0ACC3MIU2_9PEZI</name>
<gene>
    <name evidence="1" type="ORF">LTR37_017844</name>
</gene>
<accession>A0ACC3MIU2</accession>
<keyword evidence="2" id="KW-1185">Reference proteome</keyword>
<reference evidence="1" key="1">
    <citation type="submission" date="2023-07" db="EMBL/GenBank/DDBJ databases">
        <title>Black Yeasts Isolated from many extreme environments.</title>
        <authorList>
            <person name="Coleine C."/>
            <person name="Stajich J.E."/>
            <person name="Selbmann L."/>
        </authorList>
    </citation>
    <scope>NUCLEOTIDE SEQUENCE</scope>
    <source>
        <strain evidence="1">CCFEE 5714</strain>
    </source>
</reference>